<dbReference type="InterPro" id="IPR050455">
    <property type="entry name" value="Tpx_Peroxidase_subfamily"/>
</dbReference>
<feature type="region of interest" description="Disordered" evidence="5">
    <location>
        <begin position="1"/>
        <end position="26"/>
    </location>
</feature>
<reference evidence="7 8" key="1">
    <citation type="submission" date="2022-04" db="EMBL/GenBank/DDBJ databases">
        <title>Genome draft of Actinomadura sp. ATCC 31491.</title>
        <authorList>
            <person name="Shi X."/>
            <person name="Du Y."/>
        </authorList>
    </citation>
    <scope>NUCLEOTIDE SEQUENCE [LARGE SCALE GENOMIC DNA]</scope>
    <source>
        <strain evidence="7 8">ATCC 31491</strain>
    </source>
</reference>
<keyword evidence="3" id="KW-0560">Oxidoreductase</keyword>
<comment type="caution">
    <text evidence="7">The sequence shown here is derived from an EMBL/GenBank/DDBJ whole genome shotgun (WGS) entry which is preliminary data.</text>
</comment>
<dbReference type="Gene3D" id="3.40.30.10">
    <property type="entry name" value="Glutaredoxin"/>
    <property type="match status" value="1"/>
</dbReference>
<evidence type="ECO:0000256" key="4">
    <source>
        <dbReference type="ARBA" id="ARBA00023284"/>
    </source>
</evidence>
<keyword evidence="4" id="KW-0676">Redox-active center</keyword>
<dbReference type="Proteomes" id="UP001317259">
    <property type="component" value="Unassembled WGS sequence"/>
</dbReference>
<keyword evidence="8" id="KW-1185">Reference proteome</keyword>
<dbReference type="InterPro" id="IPR013766">
    <property type="entry name" value="Thioredoxin_domain"/>
</dbReference>
<dbReference type="EMBL" id="JAKRKC020000001">
    <property type="protein sequence ID" value="MCK2217686.1"/>
    <property type="molecule type" value="Genomic_DNA"/>
</dbReference>
<sequence length="161" mass="17638">MRQDEGVNRLDAHPAEVGAPAPDFELQDQHGAPVRLSRLRGGKVVLVFYPLAFSGICGNELDALRDTPLGDDVRVLTVSVDSVFALRAWADRQGYPFSLLSDFWPHGQVAQAYGVFDETKGLAQRGTFIIDGEGVIRWSVIRPISSARDVADYVKALADIQ</sequence>
<keyword evidence="1" id="KW-0575">Peroxidase</keyword>
<dbReference type="InterPro" id="IPR024706">
    <property type="entry name" value="Peroxiredoxin_AhpC-typ"/>
</dbReference>
<evidence type="ECO:0000256" key="1">
    <source>
        <dbReference type="ARBA" id="ARBA00022559"/>
    </source>
</evidence>
<evidence type="ECO:0000313" key="7">
    <source>
        <dbReference type="EMBL" id="MCK2217686.1"/>
    </source>
</evidence>
<protein>
    <submittedName>
        <fullName evidence="7">Peroxiredoxin</fullName>
    </submittedName>
</protein>
<dbReference type="InterPro" id="IPR036249">
    <property type="entry name" value="Thioredoxin-like_sf"/>
</dbReference>
<name>A0ABT0FZA9_9ACTN</name>
<evidence type="ECO:0000256" key="3">
    <source>
        <dbReference type="ARBA" id="ARBA00023002"/>
    </source>
</evidence>
<evidence type="ECO:0000313" key="8">
    <source>
        <dbReference type="Proteomes" id="UP001317259"/>
    </source>
</evidence>
<gene>
    <name evidence="7" type="ORF">MF672_028410</name>
</gene>
<dbReference type="InterPro" id="IPR000866">
    <property type="entry name" value="AhpC/TSA"/>
</dbReference>
<accession>A0ABT0FZA9</accession>
<organism evidence="7 8">
    <name type="scientific">Actinomadura luzonensis</name>
    <dbReference type="NCBI Taxonomy" id="2805427"/>
    <lineage>
        <taxon>Bacteria</taxon>
        <taxon>Bacillati</taxon>
        <taxon>Actinomycetota</taxon>
        <taxon>Actinomycetes</taxon>
        <taxon>Streptosporangiales</taxon>
        <taxon>Thermomonosporaceae</taxon>
        <taxon>Actinomadura</taxon>
    </lineage>
</organism>
<evidence type="ECO:0000256" key="5">
    <source>
        <dbReference type="SAM" id="MobiDB-lite"/>
    </source>
</evidence>
<dbReference type="CDD" id="cd03018">
    <property type="entry name" value="PRX_AhpE_like"/>
    <property type="match status" value="1"/>
</dbReference>
<dbReference type="PIRSF" id="PIRSF000239">
    <property type="entry name" value="AHPC"/>
    <property type="match status" value="1"/>
</dbReference>
<keyword evidence="2" id="KW-0049">Antioxidant</keyword>
<dbReference type="SUPFAM" id="SSF52833">
    <property type="entry name" value="Thioredoxin-like"/>
    <property type="match status" value="1"/>
</dbReference>
<evidence type="ECO:0000256" key="2">
    <source>
        <dbReference type="ARBA" id="ARBA00022862"/>
    </source>
</evidence>
<dbReference type="Pfam" id="PF00578">
    <property type="entry name" value="AhpC-TSA"/>
    <property type="match status" value="1"/>
</dbReference>
<feature type="domain" description="Thioredoxin" evidence="6">
    <location>
        <begin position="15"/>
        <end position="161"/>
    </location>
</feature>
<evidence type="ECO:0000259" key="6">
    <source>
        <dbReference type="PROSITE" id="PS51352"/>
    </source>
</evidence>
<proteinExistence type="predicted"/>
<feature type="compositionally biased region" description="Basic and acidic residues" evidence="5">
    <location>
        <begin position="1"/>
        <end position="14"/>
    </location>
</feature>
<dbReference type="PROSITE" id="PS51352">
    <property type="entry name" value="THIOREDOXIN_2"/>
    <property type="match status" value="1"/>
</dbReference>
<dbReference type="PANTHER" id="PTHR43110:SF1">
    <property type="entry name" value="THIOL PEROXIDASE"/>
    <property type="match status" value="1"/>
</dbReference>
<dbReference type="PANTHER" id="PTHR43110">
    <property type="entry name" value="THIOL PEROXIDASE"/>
    <property type="match status" value="1"/>
</dbReference>